<sequence>MYTCDSYPLLCFITPIPFHHDPLQTFLLPFPSSQIPQTAPSAWRCYSYNHQCGHVWRTGLTSRTSPSLVTSPSKRGCARQTVDSLPRATSFRRAGHQTRRAHPVPEPTDQNVVQPFTDAVVEEVEESEGESESEAHDTHLAVDVQAVQPSTDAILTKSEEVEQHQDGDEYDDDEEKDNMPEVFPHDLARKPYHEMITQHLCIAMTDDDREIAALRPLGRERFTHIVRVVFDPPSRNNIMPSSWRAQIMCSNSGALELRLTCPALTLGYDGKLTALNEKQIRDAHDFIKHAMPERNDAWVEQGHKSPFSRDECDDTRLLVVAPLDRSADVMAILICYMPFLTGKSADRVLGSIQWLKLVHSYWRGDHLGKGGLDKANEVSKQKW</sequence>
<keyword evidence="3" id="KW-1185">Reference proteome</keyword>
<accession>A0A8I2YJE0</accession>
<proteinExistence type="predicted"/>
<feature type="compositionally biased region" description="Basic and acidic residues" evidence="1">
    <location>
        <begin position="157"/>
        <end position="167"/>
    </location>
</feature>
<evidence type="ECO:0000313" key="3">
    <source>
        <dbReference type="Proteomes" id="UP000683000"/>
    </source>
</evidence>
<protein>
    <submittedName>
        <fullName evidence="2">Uncharacterized protein</fullName>
    </submittedName>
</protein>
<feature type="compositionally biased region" description="Basic residues" evidence="1">
    <location>
        <begin position="93"/>
        <end position="102"/>
    </location>
</feature>
<organism evidence="2 3">
    <name type="scientific">Boletus reticuloceps</name>
    <dbReference type="NCBI Taxonomy" id="495285"/>
    <lineage>
        <taxon>Eukaryota</taxon>
        <taxon>Fungi</taxon>
        <taxon>Dikarya</taxon>
        <taxon>Basidiomycota</taxon>
        <taxon>Agaricomycotina</taxon>
        <taxon>Agaricomycetes</taxon>
        <taxon>Agaricomycetidae</taxon>
        <taxon>Boletales</taxon>
        <taxon>Boletineae</taxon>
        <taxon>Boletaceae</taxon>
        <taxon>Boletoideae</taxon>
        <taxon>Boletus</taxon>
    </lineage>
</organism>
<dbReference type="OrthoDB" id="2913041at2759"/>
<evidence type="ECO:0000256" key="1">
    <source>
        <dbReference type="SAM" id="MobiDB-lite"/>
    </source>
</evidence>
<name>A0A8I2YJE0_9AGAM</name>
<dbReference type="AlphaFoldDB" id="A0A8I2YJE0"/>
<dbReference type="EMBL" id="JAGFBS010000024">
    <property type="protein sequence ID" value="KAG6372959.1"/>
    <property type="molecule type" value="Genomic_DNA"/>
</dbReference>
<reference evidence="2" key="1">
    <citation type="submission" date="2021-03" db="EMBL/GenBank/DDBJ databases">
        <title>Evolutionary innovations through gain and loss of genes in the ectomycorrhizal Boletales.</title>
        <authorList>
            <person name="Wu G."/>
            <person name="Miyauchi S."/>
            <person name="Morin E."/>
            <person name="Yang Z.-L."/>
            <person name="Xu J."/>
            <person name="Martin F.M."/>
        </authorList>
    </citation>
    <scope>NUCLEOTIDE SEQUENCE</scope>
    <source>
        <strain evidence="2">BR01</strain>
    </source>
</reference>
<feature type="region of interest" description="Disordered" evidence="1">
    <location>
        <begin position="155"/>
        <end position="181"/>
    </location>
</feature>
<feature type="region of interest" description="Disordered" evidence="1">
    <location>
        <begin position="92"/>
        <end position="111"/>
    </location>
</feature>
<gene>
    <name evidence="2" type="ORF">JVT61DRAFT_7005</name>
</gene>
<dbReference type="Proteomes" id="UP000683000">
    <property type="component" value="Unassembled WGS sequence"/>
</dbReference>
<evidence type="ECO:0000313" key="2">
    <source>
        <dbReference type="EMBL" id="KAG6372959.1"/>
    </source>
</evidence>
<comment type="caution">
    <text evidence="2">The sequence shown here is derived from an EMBL/GenBank/DDBJ whole genome shotgun (WGS) entry which is preliminary data.</text>
</comment>